<feature type="domain" description="C2H2-type" evidence="2">
    <location>
        <begin position="87"/>
        <end position="107"/>
    </location>
</feature>
<proteinExistence type="predicted"/>
<dbReference type="AlphaFoldDB" id="A0AAV2STI4"/>
<comment type="caution">
    <text evidence="3">The sequence shown here is derived from an EMBL/GenBank/DDBJ whole genome shotgun (WGS) entry which is preliminary data.</text>
</comment>
<dbReference type="EMBL" id="CAXKWB010116240">
    <property type="protein sequence ID" value="CAL4235990.1"/>
    <property type="molecule type" value="Genomic_DNA"/>
</dbReference>
<protein>
    <recommendedName>
        <fullName evidence="2">C2H2-type domain-containing protein</fullName>
    </recommendedName>
</protein>
<dbReference type="PROSITE" id="PS00028">
    <property type="entry name" value="ZINC_FINGER_C2H2_1"/>
    <property type="match status" value="1"/>
</dbReference>
<feature type="compositionally biased region" description="Low complexity" evidence="1">
    <location>
        <begin position="7"/>
        <end position="23"/>
    </location>
</feature>
<organism evidence="3 4">
    <name type="scientific">Meganyctiphanes norvegica</name>
    <name type="common">Northern krill</name>
    <name type="synonym">Thysanopoda norvegica</name>
    <dbReference type="NCBI Taxonomy" id="48144"/>
    <lineage>
        <taxon>Eukaryota</taxon>
        <taxon>Metazoa</taxon>
        <taxon>Ecdysozoa</taxon>
        <taxon>Arthropoda</taxon>
        <taxon>Crustacea</taxon>
        <taxon>Multicrustacea</taxon>
        <taxon>Malacostraca</taxon>
        <taxon>Eumalacostraca</taxon>
        <taxon>Eucarida</taxon>
        <taxon>Euphausiacea</taxon>
        <taxon>Euphausiidae</taxon>
        <taxon>Meganyctiphanes</taxon>
    </lineage>
</organism>
<accession>A0AAV2STI4</accession>
<evidence type="ECO:0000313" key="4">
    <source>
        <dbReference type="Proteomes" id="UP001497623"/>
    </source>
</evidence>
<dbReference type="InterPro" id="IPR013087">
    <property type="entry name" value="Znf_C2H2_type"/>
</dbReference>
<feature type="region of interest" description="Disordered" evidence="1">
    <location>
        <begin position="1"/>
        <end position="25"/>
    </location>
</feature>
<keyword evidence="4" id="KW-1185">Reference proteome</keyword>
<dbReference type="Proteomes" id="UP001497623">
    <property type="component" value="Unassembled WGS sequence"/>
</dbReference>
<feature type="region of interest" description="Disordered" evidence="1">
    <location>
        <begin position="352"/>
        <end position="380"/>
    </location>
</feature>
<dbReference type="SMART" id="SM00355">
    <property type="entry name" value="ZnF_C2H2"/>
    <property type="match status" value="2"/>
</dbReference>
<feature type="compositionally biased region" description="Basic residues" evidence="1">
    <location>
        <begin position="421"/>
        <end position="430"/>
    </location>
</feature>
<evidence type="ECO:0000259" key="2">
    <source>
        <dbReference type="PROSITE" id="PS00028"/>
    </source>
</evidence>
<feature type="region of interest" description="Disordered" evidence="1">
    <location>
        <begin position="401"/>
        <end position="430"/>
    </location>
</feature>
<evidence type="ECO:0000256" key="1">
    <source>
        <dbReference type="SAM" id="MobiDB-lite"/>
    </source>
</evidence>
<feature type="compositionally biased region" description="Basic and acidic residues" evidence="1">
    <location>
        <begin position="363"/>
        <end position="380"/>
    </location>
</feature>
<reference evidence="3 4" key="1">
    <citation type="submission" date="2024-05" db="EMBL/GenBank/DDBJ databases">
        <authorList>
            <person name="Wallberg A."/>
        </authorList>
    </citation>
    <scope>NUCLEOTIDE SEQUENCE [LARGE SCALE GENOMIC DNA]</scope>
</reference>
<gene>
    <name evidence="3" type="ORF">MNOR_LOCUS40136</name>
</gene>
<sequence length="430" mass="48649">MTLEIIPSGPMSPRLPSGPLSPRIRSETPEKKIAIQIRKDYTKISAPSKVSDENMPHRVIFKVPKTPGEMKVESMLTELCDIPKLFCMPCKKTYKSITSLKRHASLHFTWTRFMCQKCNMQTFHRYECVNHAMIQHKLKEAQAQTVVVDHEEVGALKYHLIYDEGTCVSSDAEDSESVSSIHSPVFGKEIENKSLNISKQHKVSLDKVIKKETCVTENIEIEESIDILKKNQVSQDKVVKKDSLNTENIKLEEDKKAKTPDKQKNIEKNTITNTIIESNEQVTVNIVPKNISSNIIQTKVELNSLSNKKDKTINKTPLLSVIQNLKEKVQLEHTNGDSIFGGCIYPIQESVTNTGTNGTSDSDEYKSERPIRNRKSVEKKDFVYDTNSRTSSVVETNVEESAKNISKRKNSFSPTVGNSGKKCKQRNMTM</sequence>
<evidence type="ECO:0000313" key="3">
    <source>
        <dbReference type="EMBL" id="CAL4235990.1"/>
    </source>
</evidence>
<name>A0AAV2STI4_MEGNR</name>